<comment type="caution">
    <text evidence="2">The sequence shown here is derived from an EMBL/GenBank/DDBJ whole genome shotgun (WGS) entry which is preliminary data.</text>
</comment>
<feature type="compositionally biased region" description="Polar residues" evidence="1">
    <location>
        <begin position="162"/>
        <end position="172"/>
    </location>
</feature>
<evidence type="ECO:0000313" key="3">
    <source>
        <dbReference type="Proteomes" id="UP001165121"/>
    </source>
</evidence>
<name>A0A9W6TXS5_9STRA</name>
<feature type="compositionally biased region" description="Basic and acidic residues" evidence="1">
    <location>
        <begin position="196"/>
        <end position="211"/>
    </location>
</feature>
<proteinExistence type="predicted"/>
<sequence>MPKPKEKKAQRAAEATPTDSASRVKKTSPKKKQAPATATAPSGKPTRRTRASKCKEARLPGPFVEPATSESETDTPNPDLITGDEDSPPDSTAPRATKTSEGGLAAANTSADTHDQKGSASATPPAKAPQKRSPTPEDGPDPVDYGESEPDQDREQGEVPDPNSSPQLTEQQRVTHPDRPMNPKTAATVARVEAQTQRESHRDTASNDRPEQQIITNAGIDEGFPGTTAARQPRTSQ</sequence>
<organism evidence="2 3">
    <name type="scientific">Phytophthora fragariaefolia</name>
    <dbReference type="NCBI Taxonomy" id="1490495"/>
    <lineage>
        <taxon>Eukaryota</taxon>
        <taxon>Sar</taxon>
        <taxon>Stramenopiles</taxon>
        <taxon>Oomycota</taxon>
        <taxon>Peronosporomycetes</taxon>
        <taxon>Peronosporales</taxon>
        <taxon>Peronosporaceae</taxon>
        <taxon>Phytophthora</taxon>
    </lineage>
</organism>
<keyword evidence="3" id="KW-1185">Reference proteome</keyword>
<feature type="compositionally biased region" description="Basic residues" evidence="1">
    <location>
        <begin position="1"/>
        <end position="10"/>
    </location>
</feature>
<dbReference type="OrthoDB" id="141470at2759"/>
<reference evidence="2" key="1">
    <citation type="submission" date="2023-04" db="EMBL/GenBank/DDBJ databases">
        <title>Phytophthora fragariaefolia NBRC 109709.</title>
        <authorList>
            <person name="Ichikawa N."/>
            <person name="Sato H."/>
            <person name="Tonouchi N."/>
        </authorList>
    </citation>
    <scope>NUCLEOTIDE SEQUENCE</scope>
    <source>
        <strain evidence="2">NBRC 109709</strain>
    </source>
</reference>
<gene>
    <name evidence="2" type="ORF">Pfra01_000276400</name>
</gene>
<evidence type="ECO:0000313" key="2">
    <source>
        <dbReference type="EMBL" id="GMF21236.1"/>
    </source>
</evidence>
<feature type="region of interest" description="Disordered" evidence="1">
    <location>
        <begin position="1"/>
        <end position="237"/>
    </location>
</feature>
<evidence type="ECO:0000256" key="1">
    <source>
        <dbReference type="SAM" id="MobiDB-lite"/>
    </source>
</evidence>
<feature type="compositionally biased region" description="Basic residues" evidence="1">
    <location>
        <begin position="23"/>
        <end position="33"/>
    </location>
</feature>
<protein>
    <submittedName>
        <fullName evidence="2">Unnamed protein product</fullName>
    </submittedName>
</protein>
<dbReference type="Proteomes" id="UP001165121">
    <property type="component" value="Unassembled WGS sequence"/>
</dbReference>
<dbReference type="EMBL" id="BSXT01000222">
    <property type="protein sequence ID" value="GMF21236.1"/>
    <property type="molecule type" value="Genomic_DNA"/>
</dbReference>
<accession>A0A9W6TXS5</accession>
<feature type="compositionally biased region" description="Acidic residues" evidence="1">
    <location>
        <begin position="138"/>
        <end position="150"/>
    </location>
</feature>
<dbReference type="AlphaFoldDB" id="A0A9W6TXS5"/>